<keyword evidence="3" id="KW-1185">Reference proteome</keyword>
<evidence type="ECO:0000313" key="2">
    <source>
        <dbReference type="EMBL" id="KAF7295547.1"/>
    </source>
</evidence>
<proteinExistence type="predicted"/>
<feature type="compositionally biased region" description="Low complexity" evidence="1">
    <location>
        <begin position="106"/>
        <end position="116"/>
    </location>
</feature>
<protein>
    <submittedName>
        <fullName evidence="2">Uncharacterized protein</fullName>
    </submittedName>
</protein>
<feature type="compositionally biased region" description="Basic and acidic residues" evidence="1">
    <location>
        <begin position="11"/>
        <end position="21"/>
    </location>
</feature>
<reference evidence="2" key="1">
    <citation type="submission" date="2020-05" db="EMBL/GenBank/DDBJ databases">
        <title>Mycena genomes resolve the evolution of fungal bioluminescence.</title>
        <authorList>
            <person name="Tsai I.J."/>
        </authorList>
    </citation>
    <scope>NUCLEOTIDE SEQUENCE</scope>
    <source>
        <strain evidence="2">171206Taipei</strain>
    </source>
</reference>
<dbReference type="Proteomes" id="UP000636479">
    <property type="component" value="Unassembled WGS sequence"/>
</dbReference>
<comment type="caution">
    <text evidence="2">The sequence shown here is derived from an EMBL/GenBank/DDBJ whole genome shotgun (WGS) entry which is preliminary data.</text>
</comment>
<feature type="compositionally biased region" description="Low complexity" evidence="1">
    <location>
        <begin position="34"/>
        <end position="46"/>
    </location>
</feature>
<dbReference type="GeneID" id="59350032"/>
<evidence type="ECO:0000313" key="3">
    <source>
        <dbReference type="Proteomes" id="UP000636479"/>
    </source>
</evidence>
<gene>
    <name evidence="2" type="ORF">MIND_01094700</name>
</gene>
<organism evidence="2 3">
    <name type="scientific">Mycena indigotica</name>
    <dbReference type="NCBI Taxonomy" id="2126181"/>
    <lineage>
        <taxon>Eukaryota</taxon>
        <taxon>Fungi</taxon>
        <taxon>Dikarya</taxon>
        <taxon>Basidiomycota</taxon>
        <taxon>Agaricomycotina</taxon>
        <taxon>Agaricomycetes</taxon>
        <taxon>Agaricomycetidae</taxon>
        <taxon>Agaricales</taxon>
        <taxon>Marasmiineae</taxon>
        <taxon>Mycenaceae</taxon>
        <taxon>Mycena</taxon>
    </lineage>
</organism>
<evidence type="ECO:0000256" key="1">
    <source>
        <dbReference type="SAM" id="MobiDB-lite"/>
    </source>
</evidence>
<accession>A0A8H6VVM0</accession>
<dbReference type="RefSeq" id="XP_037216910.1">
    <property type="nucleotide sequence ID" value="XM_037367516.1"/>
</dbReference>
<dbReference type="EMBL" id="JACAZF010000009">
    <property type="protein sequence ID" value="KAF7295547.1"/>
    <property type="molecule type" value="Genomic_DNA"/>
</dbReference>
<name>A0A8H6VVM0_9AGAR</name>
<feature type="region of interest" description="Disordered" evidence="1">
    <location>
        <begin position="1"/>
        <end position="119"/>
    </location>
</feature>
<dbReference type="AlphaFoldDB" id="A0A8H6VVM0"/>
<sequence>MATSPSSEPPTHPDNKDDGFLEKLANASVGGFGAAPESSPTSEPPSTSSPPGPSSANEQTLLDKITTAFTPDKKPDTASQSKRSPEAGVNSHLPTLASAVSSQKTADAGSDGSAAKSKAKVDLEASIAKLGLRNEHDTSTSIQHALETLRLTAKHSEAPPLPIASTSANSRSVLDHIGLGLDHHDPPLVAMGGRQMPVVSSRTLVHHNVLDELGLGLDPHRTQLPDYHPKPTSS</sequence>